<reference evidence="5" key="1">
    <citation type="journal article" date="2019" name="Int. J. Syst. Evol. Microbiol.">
        <title>The Global Catalogue of Microorganisms (GCM) 10K type strain sequencing project: providing services to taxonomists for standard genome sequencing and annotation.</title>
        <authorList>
            <consortium name="The Broad Institute Genomics Platform"/>
            <consortium name="The Broad Institute Genome Sequencing Center for Infectious Disease"/>
            <person name="Wu L."/>
            <person name="Ma J."/>
        </authorList>
    </citation>
    <scope>NUCLEOTIDE SEQUENCE [LARGE SCALE GENOMIC DNA]</scope>
    <source>
        <strain evidence="5">JCM 10977</strain>
    </source>
</reference>
<evidence type="ECO:0000313" key="4">
    <source>
        <dbReference type="EMBL" id="GAA0941971.1"/>
    </source>
</evidence>
<protein>
    <submittedName>
        <fullName evidence="4">Pyrroloquinoline quinone biosynthesis peptide chaperone PqqD</fullName>
    </submittedName>
</protein>
<organism evidence="4 5">
    <name type="scientific">Kribbella koreensis</name>
    <dbReference type="NCBI Taxonomy" id="57909"/>
    <lineage>
        <taxon>Bacteria</taxon>
        <taxon>Bacillati</taxon>
        <taxon>Actinomycetota</taxon>
        <taxon>Actinomycetes</taxon>
        <taxon>Propionibacteriales</taxon>
        <taxon>Kribbellaceae</taxon>
        <taxon>Kribbella</taxon>
    </lineage>
</organism>
<evidence type="ECO:0000256" key="3">
    <source>
        <dbReference type="ARBA" id="ARBA00022905"/>
    </source>
</evidence>
<comment type="subunit">
    <text evidence="2">Monomer. Interacts with PqqE.</text>
</comment>
<dbReference type="NCBIfam" id="TIGR03859">
    <property type="entry name" value="PQQ_PqqD"/>
    <property type="match status" value="1"/>
</dbReference>
<dbReference type="InterPro" id="IPR008792">
    <property type="entry name" value="PQQD"/>
</dbReference>
<accession>A0ABP4AVV1</accession>
<evidence type="ECO:0000256" key="2">
    <source>
        <dbReference type="ARBA" id="ARBA00011741"/>
    </source>
</evidence>
<dbReference type="InterPro" id="IPR022479">
    <property type="entry name" value="PqqD_bac"/>
</dbReference>
<dbReference type="Pfam" id="PF05402">
    <property type="entry name" value="PqqD"/>
    <property type="match status" value="1"/>
</dbReference>
<sequence length="83" mass="9261">MKPRLKRGVRLTYDHTRDIQVLLYPEGVLVPNPTATAILRLCDGEADIAAITLALSNQYDGVKAEQVVDVLTRLADRQVVEWS</sequence>
<keyword evidence="5" id="KW-1185">Reference proteome</keyword>
<dbReference type="InterPro" id="IPR041881">
    <property type="entry name" value="PqqD_sf"/>
</dbReference>
<name>A0ABP4AVV1_9ACTN</name>
<dbReference type="Proteomes" id="UP001500542">
    <property type="component" value="Unassembled WGS sequence"/>
</dbReference>
<proteinExistence type="predicted"/>
<comment type="pathway">
    <text evidence="1">Cofactor biosynthesis; pyrroloquinoline quinone biosynthesis.</text>
</comment>
<dbReference type="Gene3D" id="1.10.10.1150">
    <property type="entry name" value="Coenzyme PQQ synthesis protein D (PqqD)"/>
    <property type="match status" value="1"/>
</dbReference>
<gene>
    <name evidence="4" type="primary">pqqD</name>
    <name evidence="4" type="ORF">GCM10009554_34070</name>
</gene>
<evidence type="ECO:0000256" key="1">
    <source>
        <dbReference type="ARBA" id="ARBA00004886"/>
    </source>
</evidence>
<keyword evidence="3" id="KW-0884">PQQ biosynthesis</keyword>
<dbReference type="EMBL" id="BAAAHK010000007">
    <property type="protein sequence ID" value="GAA0941971.1"/>
    <property type="molecule type" value="Genomic_DNA"/>
</dbReference>
<evidence type="ECO:0000313" key="5">
    <source>
        <dbReference type="Proteomes" id="UP001500542"/>
    </source>
</evidence>
<comment type="caution">
    <text evidence="4">The sequence shown here is derived from an EMBL/GenBank/DDBJ whole genome shotgun (WGS) entry which is preliminary data.</text>
</comment>
<dbReference type="RefSeq" id="WP_343970287.1">
    <property type="nucleotide sequence ID" value="NZ_BAAAHK010000007.1"/>
</dbReference>